<gene>
    <name evidence="3" type="ORF">OLEAN_C33760</name>
</gene>
<dbReference type="HOGENOM" id="CLU_2466005_0_0_6"/>
<evidence type="ECO:0000313" key="4">
    <source>
        <dbReference type="Proteomes" id="UP000032749"/>
    </source>
</evidence>
<feature type="signal peptide" evidence="2">
    <location>
        <begin position="1"/>
        <end position="23"/>
    </location>
</feature>
<dbReference type="EMBL" id="FO203512">
    <property type="protein sequence ID" value="CCK77552.1"/>
    <property type="molecule type" value="Genomic_DNA"/>
</dbReference>
<keyword evidence="1" id="KW-0812">Transmembrane</keyword>
<sequence length="88" mass="9828">MKLKIIKLITISLYLFTTSSVLANSPDAAVKGFAISIPLTLILLFLIFRLIIRQKYSKTKKIILSIFSLIAGGYLAGMLTMLLYVVFE</sequence>
<reference evidence="3 4" key="1">
    <citation type="journal article" date="2013" name="Nat. Commun.">
        <title>Genome sequence and functional genomic analysis of the oil-degrading bacterium Oleispira antarctica.</title>
        <authorList>
            <person name="Kube M."/>
            <person name="Chernikova T.N."/>
            <person name="Al-Ramahi Y."/>
            <person name="Beloqui A."/>
            <person name="Lopez-Cortez N."/>
            <person name="Guazzaroni M.E."/>
            <person name="Heipieper H.J."/>
            <person name="Klages S."/>
            <person name="Kotsyurbenko O.R."/>
            <person name="Langer I."/>
            <person name="Nechitaylo T.Y."/>
            <person name="Lunsdorf H."/>
            <person name="Fernandez M."/>
            <person name="Juarez S."/>
            <person name="Ciordia S."/>
            <person name="Singer A."/>
            <person name="Kagan O."/>
            <person name="Egorova O."/>
            <person name="Petit P.A."/>
            <person name="Stogios P."/>
            <person name="Kim Y."/>
            <person name="Tchigvintsev A."/>
            <person name="Flick R."/>
            <person name="Denaro R."/>
            <person name="Genovese M."/>
            <person name="Albar J.P."/>
            <person name="Reva O.N."/>
            <person name="Martinez-Gomariz M."/>
            <person name="Tran H."/>
            <person name="Ferrer M."/>
            <person name="Savchenko A."/>
            <person name="Yakunin A.F."/>
            <person name="Yakimov M.M."/>
            <person name="Golyshina O.V."/>
            <person name="Reinhardt R."/>
            <person name="Golyshin P.N."/>
        </authorList>
    </citation>
    <scope>NUCLEOTIDE SEQUENCE [LARGE SCALE GENOMIC DNA]</scope>
</reference>
<keyword evidence="2" id="KW-0732">Signal</keyword>
<organism evidence="3 4">
    <name type="scientific">Oleispira antarctica RB-8</name>
    <dbReference type="NCBI Taxonomy" id="698738"/>
    <lineage>
        <taxon>Bacteria</taxon>
        <taxon>Pseudomonadati</taxon>
        <taxon>Pseudomonadota</taxon>
        <taxon>Gammaproteobacteria</taxon>
        <taxon>Oceanospirillales</taxon>
        <taxon>Oceanospirillaceae</taxon>
        <taxon>Oleispira</taxon>
    </lineage>
</organism>
<keyword evidence="1" id="KW-1133">Transmembrane helix</keyword>
<name>R4YR58_OLEAN</name>
<evidence type="ECO:0000313" key="3">
    <source>
        <dbReference type="EMBL" id="CCK77552.1"/>
    </source>
</evidence>
<dbReference type="KEGG" id="oai:OLEAN_C33760"/>
<dbReference type="AlphaFoldDB" id="R4YR58"/>
<accession>R4YR58</accession>
<evidence type="ECO:0000256" key="2">
    <source>
        <dbReference type="SAM" id="SignalP"/>
    </source>
</evidence>
<feature type="chain" id="PRO_5004374320" evidence="2">
    <location>
        <begin position="24"/>
        <end position="88"/>
    </location>
</feature>
<feature type="transmembrane region" description="Helical" evidence="1">
    <location>
        <begin position="33"/>
        <end position="52"/>
    </location>
</feature>
<keyword evidence="1" id="KW-0472">Membrane</keyword>
<proteinExistence type="predicted"/>
<protein>
    <submittedName>
        <fullName evidence="3">Uncharacterized protein</fullName>
    </submittedName>
</protein>
<feature type="transmembrane region" description="Helical" evidence="1">
    <location>
        <begin position="64"/>
        <end position="87"/>
    </location>
</feature>
<dbReference type="STRING" id="698738.OLEAN_C33760"/>
<evidence type="ECO:0000256" key="1">
    <source>
        <dbReference type="SAM" id="Phobius"/>
    </source>
</evidence>
<keyword evidence="4" id="KW-1185">Reference proteome</keyword>
<dbReference type="Proteomes" id="UP000032749">
    <property type="component" value="Chromosome"/>
</dbReference>